<dbReference type="InterPro" id="IPR039425">
    <property type="entry name" value="RNA_pol_sigma-70-like"/>
</dbReference>
<dbReference type="Pfam" id="PF08281">
    <property type="entry name" value="Sigma70_r4_2"/>
    <property type="match status" value="1"/>
</dbReference>
<comment type="similarity">
    <text evidence="1">Belongs to the sigma-70 factor family. ECF subfamily.</text>
</comment>
<evidence type="ECO:0000259" key="5">
    <source>
        <dbReference type="Pfam" id="PF04542"/>
    </source>
</evidence>
<dbReference type="RefSeq" id="WP_377197504.1">
    <property type="nucleotide sequence ID" value="NZ_JBHUHF010000001.1"/>
</dbReference>
<keyword evidence="2" id="KW-0805">Transcription regulation</keyword>
<reference evidence="8" key="1">
    <citation type="journal article" date="2019" name="Int. J. Syst. Evol. Microbiol.">
        <title>The Global Catalogue of Microorganisms (GCM) 10K type strain sequencing project: providing services to taxonomists for standard genome sequencing and annotation.</title>
        <authorList>
            <consortium name="The Broad Institute Genomics Platform"/>
            <consortium name="The Broad Institute Genome Sequencing Center for Infectious Disease"/>
            <person name="Wu L."/>
            <person name="Ma J."/>
        </authorList>
    </citation>
    <scope>NUCLEOTIDE SEQUENCE [LARGE SCALE GENOMIC DNA]</scope>
    <source>
        <strain evidence="8">CCM 7043</strain>
    </source>
</reference>
<dbReference type="NCBIfam" id="TIGR02937">
    <property type="entry name" value="sigma70-ECF"/>
    <property type="match status" value="1"/>
</dbReference>
<dbReference type="SUPFAM" id="SSF88659">
    <property type="entry name" value="Sigma3 and sigma4 domains of RNA polymerase sigma factors"/>
    <property type="match status" value="1"/>
</dbReference>
<evidence type="ECO:0000259" key="6">
    <source>
        <dbReference type="Pfam" id="PF08281"/>
    </source>
</evidence>
<gene>
    <name evidence="7" type="ORF">ACFSL2_08890</name>
</gene>
<keyword evidence="3" id="KW-0731">Sigma factor</keyword>
<evidence type="ECO:0000256" key="1">
    <source>
        <dbReference type="ARBA" id="ARBA00010641"/>
    </source>
</evidence>
<feature type="domain" description="RNA polymerase sigma-70 region 2" evidence="5">
    <location>
        <begin position="54"/>
        <end position="118"/>
    </location>
</feature>
<dbReference type="InterPro" id="IPR013324">
    <property type="entry name" value="RNA_pol_sigma_r3/r4-like"/>
</dbReference>
<dbReference type="Gene3D" id="1.10.10.10">
    <property type="entry name" value="Winged helix-like DNA-binding domain superfamily/Winged helix DNA-binding domain"/>
    <property type="match status" value="1"/>
</dbReference>
<protein>
    <submittedName>
        <fullName evidence="7">RNA polymerase sigma factor</fullName>
    </submittedName>
</protein>
<comment type="caution">
    <text evidence="7">The sequence shown here is derived from an EMBL/GenBank/DDBJ whole genome shotgun (WGS) entry which is preliminary data.</text>
</comment>
<name>A0ABW4V7Q9_9MICO</name>
<dbReference type="PANTHER" id="PTHR43133:SF25">
    <property type="entry name" value="RNA POLYMERASE SIGMA FACTOR RFAY-RELATED"/>
    <property type="match status" value="1"/>
</dbReference>
<evidence type="ECO:0000313" key="7">
    <source>
        <dbReference type="EMBL" id="MFD2025625.1"/>
    </source>
</evidence>
<sequence length="209" mass="22970">MTDALGVSCPSWCRTQTVAQAHAHPRPLETALSAHTEPRDLEAGTLTPAQTESLFADHARAVHRYARTRLTAAEAEDVVAEVFAIAWRKGEVPDEPRAWLFAIARRVLANQVRAERRRTALAERALRHPAAPGPDDARLVEELDVLRRALTLLRPADREVVELLAAAELSTAEVAGVLGCTTASAATRVYRARRRLRAAYRTVTEGQET</sequence>
<evidence type="ECO:0000256" key="3">
    <source>
        <dbReference type="ARBA" id="ARBA00023082"/>
    </source>
</evidence>
<evidence type="ECO:0000256" key="4">
    <source>
        <dbReference type="ARBA" id="ARBA00023163"/>
    </source>
</evidence>
<dbReference type="InterPro" id="IPR036388">
    <property type="entry name" value="WH-like_DNA-bd_sf"/>
</dbReference>
<proteinExistence type="inferred from homology"/>
<keyword evidence="8" id="KW-1185">Reference proteome</keyword>
<dbReference type="SUPFAM" id="SSF88946">
    <property type="entry name" value="Sigma2 domain of RNA polymerase sigma factors"/>
    <property type="match status" value="1"/>
</dbReference>
<dbReference type="InterPro" id="IPR013249">
    <property type="entry name" value="RNA_pol_sigma70_r4_t2"/>
</dbReference>
<dbReference type="PANTHER" id="PTHR43133">
    <property type="entry name" value="RNA POLYMERASE ECF-TYPE SIGMA FACTO"/>
    <property type="match status" value="1"/>
</dbReference>
<evidence type="ECO:0000256" key="2">
    <source>
        <dbReference type="ARBA" id="ARBA00023015"/>
    </source>
</evidence>
<dbReference type="Pfam" id="PF04542">
    <property type="entry name" value="Sigma70_r2"/>
    <property type="match status" value="1"/>
</dbReference>
<dbReference type="Gene3D" id="1.10.1740.10">
    <property type="match status" value="1"/>
</dbReference>
<dbReference type="InterPro" id="IPR013325">
    <property type="entry name" value="RNA_pol_sigma_r2"/>
</dbReference>
<feature type="domain" description="RNA polymerase sigma factor 70 region 4 type 2" evidence="6">
    <location>
        <begin position="145"/>
        <end position="196"/>
    </location>
</feature>
<dbReference type="InterPro" id="IPR014284">
    <property type="entry name" value="RNA_pol_sigma-70_dom"/>
</dbReference>
<keyword evidence="4" id="KW-0804">Transcription</keyword>
<evidence type="ECO:0000313" key="8">
    <source>
        <dbReference type="Proteomes" id="UP001597338"/>
    </source>
</evidence>
<accession>A0ABW4V7Q9</accession>
<dbReference type="EMBL" id="JBHUHF010000001">
    <property type="protein sequence ID" value="MFD2025625.1"/>
    <property type="molecule type" value="Genomic_DNA"/>
</dbReference>
<organism evidence="7 8">
    <name type="scientific">Promicromonospora aerolata</name>
    <dbReference type="NCBI Taxonomy" id="195749"/>
    <lineage>
        <taxon>Bacteria</taxon>
        <taxon>Bacillati</taxon>
        <taxon>Actinomycetota</taxon>
        <taxon>Actinomycetes</taxon>
        <taxon>Micrococcales</taxon>
        <taxon>Promicromonosporaceae</taxon>
        <taxon>Promicromonospora</taxon>
    </lineage>
</organism>
<dbReference type="Proteomes" id="UP001597338">
    <property type="component" value="Unassembled WGS sequence"/>
</dbReference>
<dbReference type="InterPro" id="IPR007627">
    <property type="entry name" value="RNA_pol_sigma70_r2"/>
</dbReference>